<dbReference type="RefSeq" id="XP_060283583.1">
    <property type="nucleotide sequence ID" value="XM_060427854.1"/>
</dbReference>
<dbReference type="EMBL" id="MU839008">
    <property type="protein sequence ID" value="KAK1767370.1"/>
    <property type="molecule type" value="Genomic_DNA"/>
</dbReference>
<accession>A0AAJ0FNP5</accession>
<protein>
    <submittedName>
        <fullName evidence="1">Uncharacterized protein</fullName>
    </submittedName>
</protein>
<comment type="caution">
    <text evidence="1">The sequence shown here is derived from an EMBL/GenBank/DDBJ whole genome shotgun (WGS) entry which is preliminary data.</text>
</comment>
<evidence type="ECO:0000313" key="1">
    <source>
        <dbReference type="EMBL" id="KAK1767370.1"/>
    </source>
</evidence>
<proteinExistence type="predicted"/>
<organism evidence="1 2">
    <name type="scientific">Phialemonium atrogriseum</name>
    <dbReference type="NCBI Taxonomy" id="1093897"/>
    <lineage>
        <taxon>Eukaryota</taxon>
        <taxon>Fungi</taxon>
        <taxon>Dikarya</taxon>
        <taxon>Ascomycota</taxon>
        <taxon>Pezizomycotina</taxon>
        <taxon>Sordariomycetes</taxon>
        <taxon>Sordariomycetidae</taxon>
        <taxon>Cephalothecales</taxon>
        <taxon>Cephalothecaceae</taxon>
        <taxon>Phialemonium</taxon>
    </lineage>
</organism>
<dbReference type="AlphaFoldDB" id="A0AAJ0FNP5"/>
<sequence length="212" mass="24951">METIADEGNTPEQDAPAPVRILVQTRTHLVPGDKYHERCRLMRNLICQQQWNRDFDPQQDRWYDYRANFGYDNSRCYFLVDHGKSSTEDVLVLRYKWDGQSFISLKRALTPVIQARLRTYPFAGRPPTQLVPGKAPVQMDAAIQRQMIRTRLRTNMEIPERDFVLLREYPEDAEWLRDTVGPLLWSKLESLSKQQENREQTCQDCKNKSEGC</sequence>
<reference evidence="1" key="1">
    <citation type="submission" date="2023-06" db="EMBL/GenBank/DDBJ databases">
        <title>Genome-scale phylogeny and comparative genomics of the fungal order Sordariales.</title>
        <authorList>
            <consortium name="Lawrence Berkeley National Laboratory"/>
            <person name="Hensen N."/>
            <person name="Bonometti L."/>
            <person name="Westerberg I."/>
            <person name="Brannstrom I.O."/>
            <person name="Guillou S."/>
            <person name="Cros-Aarteil S."/>
            <person name="Calhoun S."/>
            <person name="Haridas S."/>
            <person name="Kuo A."/>
            <person name="Mondo S."/>
            <person name="Pangilinan J."/>
            <person name="Riley R."/>
            <person name="Labutti K."/>
            <person name="Andreopoulos B."/>
            <person name="Lipzen A."/>
            <person name="Chen C."/>
            <person name="Yanf M."/>
            <person name="Daum C."/>
            <person name="Ng V."/>
            <person name="Clum A."/>
            <person name="Steindorff A."/>
            <person name="Ohm R."/>
            <person name="Martin F."/>
            <person name="Silar P."/>
            <person name="Natvig D."/>
            <person name="Lalanne C."/>
            <person name="Gautier V."/>
            <person name="Ament-Velasquez S.L."/>
            <person name="Kruys A."/>
            <person name="Hutchinson M.I."/>
            <person name="Powell A.J."/>
            <person name="Barry K."/>
            <person name="Miller A.N."/>
            <person name="Grigoriev I.V."/>
            <person name="Debuchy R."/>
            <person name="Gladieux P."/>
            <person name="Thoren M.H."/>
            <person name="Johannesson H."/>
        </authorList>
    </citation>
    <scope>NUCLEOTIDE SEQUENCE</scope>
    <source>
        <strain evidence="1">8032-3</strain>
    </source>
</reference>
<dbReference type="Proteomes" id="UP001244011">
    <property type="component" value="Unassembled WGS sequence"/>
</dbReference>
<name>A0AAJ0FNP5_9PEZI</name>
<dbReference type="GeneID" id="85311041"/>
<evidence type="ECO:0000313" key="2">
    <source>
        <dbReference type="Proteomes" id="UP001244011"/>
    </source>
</evidence>
<gene>
    <name evidence="1" type="ORF">QBC33DRAFT_538122</name>
</gene>
<keyword evidence="2" id="KW-1185">Reference proteome</keyword>